<evidence type="ECO:0000256" key="1">
    <source>
        <dbReference type="ARBA" id="ARBA00004141"/>
    </source>
</evidence>
<organism evidence="14">
    <name type="scientific">Papilio xuthus</name>
    <name type="common">Asian swallowtail butterfly</name>
    <dbReference type="NCBI Taxonomy" id="66420"/>
    <lineage>
        <taxon>Eukaryota</taxon>
        <taxon>Metazoa</taxon>
        <taxon>Ecdysozoa</taxon>
        <taxon>Arthropoda</taxon>
        <taxon>Hexapoda</taxon>
        <taxon>Insecta</taxon>
        <taxon>Pterygota</taxon>
        <taxon>Neoptera</taxon>
        <taxon>Endopterygota</taxon>
        <taxon>Lepidoptera</taxon>
        <taxon>Glossata</taxon>
        <taxon>Ditrysia</taxon>
        <taxon>Papilionoidea</taxon>
        <taxon>Papilionidae</taxon>
        <taxon>Papilioninae</taxon>
        <taxon>Papilio</taxon>
    </lineage>
</organism>
<feature type="signal peptide" evidence="13">
    <location>
        <begin position="1"/>
        <end position="24"/>
    </location>
</feature>
<evidence type="ECO:0000256" key="13">
    <source>
        <dbReference type="SAM" id="SignalP"/>
    </source>
</evidence>
<keyword evidence="4 12" id="KW-0894">Sodium channel</keyword>
<evidence type="ECO:0000256" key="5">
    <source>
        <dbReference type="ARBA" id="ARBA00022692"/>
    </source>
</evidence>
<dbReference type="AlphaFoldDB" id="A0AAJ6ZE50"/>
<evidence type="ECO:0000256" key="2">
    <source>
        <dbReference type="ARBA" id="ARBA00007193"/>
    </source>
</evidence>
<keyword evidence="8 12" id="KW-0406">Ion transport</keyword>
<protein>
    <submittedName>
        <fullName evidence="14">Uncharacterized protein LOC106120036</fullName>
    </submittedName>
</protein>
<keyword evidence="3 12" id="KW-0813">Transport</keyword>
<evidence type="ECO:0000256" key="4">
    <source>
        <dbReference type="ARBA" id="ARBA00022461"/>
    </source>
</evidence>
<evidence type="ECO:0000313" key="14">
    <source>
        <dbReference type="RefSeq" id="XP_013170668.1"/>
    </source>
</evidence>
<keyword evidence="7" id="KW-0915">Sodium</keyword>
<reference evidence="14" key="1">
    <citation type="submission" date="2025-08" db="UniProtKB">
        <authorList>
            <consortium name="RefSeq"/>
        </authorList>
    </citation>
    <scope>IDENTIFICATION</scope>
</reference>
<keyword evidence="9" id="KW-0472">Membrane</keyword>
<dbReference type="GO" id="GO:0005272">
    <property type="term" value="F:sodium channel activity"/>
    <property type="evidence" value="ECO:0007669"/>
    <property type="project" value="UniProtKB-KW"/>
</dbReference>
<proteinExistence type="inferred from homology"/>
<keyword evidence="10 12" id="KW-0739">Sodium transport</keyword>
<keyword evidence="6" id="KW-1133">Transmembrane helix</keyword>
<feature type="chain" id="PRO_5042469133" evidence="13">
    <location>
        <begin position="25"/>
        <end position="225"/>
    </location>
</feature>
<keyword evidence="13" id="KW-0732">Signal</keyword>
<gene>
    <name evidence="14" type="primary">LOC106120036</name>
</gene>
<dbReference type="InterPro" id="IPR001873">
    <property type="entry name" value="ENaC"/>
</dbReference>
<dbReference type="KEGG" id="pxu:106120036"/>
<evidence type="ECO:0000256" key="6">
    <source>
        <dbReference type="ARBA" id="ARBA00022989"/>
    </source>
</evidence>
<dbReference type="Pfam" id="PF00858">
    <property type="entry name" value="ASC"/>
    <property type="match status" value="1"/>
</dbReference>
<evidence type="ECO:0000256" key="9">
    <source>
        <dbReference type="ARBA" id="ARBA00023136"/>
    </source>
</evidence>
<name>A0AAJ6ZE50_PAPXU</name>
<evidence type="ECO:0000256" key="8">
    <source>
        <dbReference type="ARBA" id="ARBA00023065"/>
    </source>
</evidence>
<evidence type="ECO:0000256" key="7">
    <source>
        <dbReference type="ARBA" id="ARBA00023053"/>
    </source>
</evidence>
<dbReference type="GO" id="GO:0016020">
    <property type="term" value="C:membrane"/>
    <property type="evidence" value="ECO:0007669"/>
    <property type="project" value="UniProtKB-SubCell"/>
</dbReference>
<comment type="similarity">
    <text evidence="2 12">Belongs to the amiloride-sensitive sodium channel (TC 1.A.6) family.</text>
</comment>
<evidence type="ECO:0000256" key="12">
    <source>
        <dbReference type="RuleBase" id="RU000679"/>
    </source>
</evidence>
<evidence type="ECO:0000256" key="11">
    <source>
        <dbReference type="ARBA" id="ARBA00023303"/>
    </source>
</evidence>
<sequence>MPPARHGTARDSMAWCMLRCRVAAVRVLCACTPHLYKPLYPDNDYETCSLDHLLCLSKYRETLQSYATQEAAGAGEQESEVGLRCPHCRRDCARLQYSVRSAHSQYHHLPKLFKNILSRDISFVNTSVIRVYFARSHQDLLVAETNLRWFQIFSMQSSQWVCVTGVTAVSVLQLLYHAGPRLRHHWSRRMRLVARRARRWSLLGAQPRSTLTSHRLLKFDISMDH</sequence>
<evidence type="ECO:0000256" key="10">
    <source>
        <dbReference type="ARBA" id="ARBA00023201"/>
    </source>
</evidence>
<dbReference type="GeneID" id="106120036"/>
<keyword evidence="5 12" id="KW-0812">Transmembrane</keyword>
<comment type="subcellular location">
    <subcellularLocation>
        <location evidence="1">Membrane</location>
        <topology evidence="1">Multi-pass membrane protein</topology>
    </subcellularLocation>
</comment>
<dbReference type="Proteomes" id="UP000694872">
    <property type="component" value="Unplaced"/>
</dbReference>
<keyword evidence="11 12" id="KW-0407">Ion channel</keyword>
<accession>A0AAJ6ZE50</accession>
<evidence type="ECO:0000256" key="3">
    <source>
        <dbReference type="ARBA" id="ARBA00022448"/>
    </source>
</evidence>
<dbReference type="RefSeq" id="XP_013170668.1">
    <property type="nucleotide sequence ID" value="XM_013315214.1"/>
</dbReference>